<protein>
    <submittedName>
        <fullName evidence="4">CAI-1 autoinducer sensor kinase</fullName>
    </submittedName>
</protein>
<keyword evidence="4" id="KW-0418">Kinase</keyword>
<evidence type="ECO:0000259" key="3">
    <source>
        <dbReference type="Pfam" id="PF13359"/>
    </source>
</evidence>
<gene>
    <name evidence="4" type="ORF">PHMEG_00011465</name>
</gene>
<dbReference type="Pfam" id="PF13359">
    <property type="entry name" value="DDE_Tnp_4"/>
    <property type="match status" value="1"/>
</dbReference>
<evidence type="ECO:0000256" key="1">
    <source>
        <dbReference type="ARBA" id="ARBA00001968"/>
    </source>
</evidence>
<evidence type="ECO:0000313" key="5">
    <source>
        <dbReference type="Proteomes" id="UP000198211"/>
    </source>
</evidence>
<reference evidence="5" key="1">
    <citation type="submission" date="2017-03" db="EMBL/GenBank/DDBJ databases">
        <title>Phytopthora megakarya and P. palmivora, two closely related causual agents of cacao black pod achieved similar genome size and gene model numbers by different mechanisms.</title>
        <authorList>
            <person name="Ali S."/>
            <person name="Shao J."/>
            <person name="Larry D.J."/>
            <person name="Kronmiller B."/>
            <person name="Shen D."/>
            <person name="Strem M.D."/>
            <person name="Melnick R.L."/>
            <person name="Guiltinan M.J."/>
            <person name="Tyler B.M."/>
            <person name="Meinhardt L.W."/>
            <person name="Bailey B.A."/>
        </authorList>
    </citation>
    <scope>NUCLEOTIDE SEQUENCE [LARGE SCALE GENOMIC DNA]</scope>
    <source>
        <strain evidence="5">zdho120</strain>
    </source>
</reference>
<keyword evidence="5" id="KW-1185">Reference proteome</keyword>
<keyword evidence="4" id="KW-0808">Transferase</keyword>
<organism evidence="4 5">
    <name type="scientific">Phytophthora megakarya</name>
    <dbReference type="NCBI Taxonomy" id="4795"/>
    <lineage>
        <taxon>Eukaryota</taxon>
        <taxon>Sar</taxon>
        <taxon>Stramenopiles</taxon>
        <taxon>Oomycota</taxon>
        <taxon>Peronosporomycetes</taxon>
        <taxon>Peronosporales</taxon>
        <taxon>Peronosporaceae</taxon>
        <taxon>Phytophthora</taxon>
    </lineage>
</organism>
<sequence length="173" mass="19373">MENQVYDLMYDACEAFIPLKIAYRREVLAVTLDWLGRAATCRDQETKFTLAYSTVHRYRRVGLYAIIQALAGSIKMPTNVPAEFVSVFPYIDQALAAIDGVHVPVMVAAEDAERFRNRKGWTSTNVLIASDWYLNVAFIYPGAEGAAHDSMVLAHSKLLQDLPEHMYLLADAG</sequence>
<feature type="domain" description="DDE Tnp4" evidence="3">
    <location>
        <begin position="98"/>
        <end position="173"/>
    </location>
</feature>
<dbReference type="AlphaFoldDB" id="A0A225WBM7"/>
<comment type="caution">
    <text evidence="4">The sequence shown here is derived from an EMBL/GenBank/DDBJ whole genome shotgun (WGS) entry which is preliminary data.</text>
</comment>
<evidence type="ECO:0000313" key="4">
    <source>
        <dbReference type="EMBL" id="OWZ14972.1"/>
    </source>
</evidence>
<evidence type="ECO:0000256" key="2">
    <source>
        <dbReference type="ARBA" id="ARBA00022723"/>
    </source>
</evidence>
<dbReference type="EMBL" id="NBNE01001221">
    <property type="protein sequence ID" value="OWZ14972.1"/>
    <property type="molecule type" value="Genomic_DNA"/>
</dbReference>
<dbReference type="GO" id="GO:0046872">
    <property type="term" value="F:metal ion binding"/>
    <property type="evidence" value="ECO:0007669"/>
    <property type="project" value="UniProtKB-KW"/>
</dbReference>
<name>A0A225WBM7_9STRA</name>
<dbReference type="InterPro" id="IPR027806">
    <property type="entry name" value="HARBI1_dom"/>
</dbReference>
<dbReference type="GO" id="GO:0016301">
    <property type="term" value="F:kinase activity"/>
    <property type="evidence" value="ECO:0007669"/>
    <property type="project" value="UniProtKB-KW"/>
</dbReference>
<dbReference type="Proteomes" id="UP000198211">
    <property type="component" value="Unassembled WGS sequence"/>
</dbReference>
<comment type="cofactor">
    <cofactor evidence="1">
        <name>a divalent metal cation</name>
        <dbReference type="ChEBI" id="CHEBI:60240"/>
    </cofactor>
</comment>
<dbReference type="OrthoDB" id="129044at2759"/>
<accession>A0A225WBM7</accession>
<keyword evidence="2" id="KW-0479">Metal-binding</keyword>
<proteinExistence type="predicted"/>